<feature type="non-terminal residue" evidence="3">
    <location>
        <position position="590"/>
    </location>
</feature>
<organism evidence="3 4">
    <name type="scientific">Dibothriocephalus latus</name>
    <name type="common">Fish tapeworm</name>
    <name type="synonym">Diphyllobothrium latum</name>
    <dbReference type="NCBI Taxonomy" id="60516"/>
    <lineage>
        <taxon>Eukaryota</taxon>
        <taxon>Metazoa</taxon>
        <taxon>Spiralia</taxon>
        <taxon>Lophotrochozoa</taxon>
        <taxon>Platyhelminthes</taxon>
        <taxon>Cestoda</taxon>
        <taxon>Eucestoda</taxon>
        <taxon>Diphyllobothriidea</taxon>
        <taxon>Diphyllobothriidae</taxon>
        <taxon>Dibothriocephalus</taxon>
    </lineage>
</organism>
<feature type="region of interest" description="Disordered" evidence="1">
    <location>
        <begin position="530"/>
        <end position="590"/>
    </location>
</feature>
<feature type="region of interest" description="Disordered" evidence="1">
    <location>
        <begin position="110"/>
        <end position="194"/>
    </location>
</feature>
<feature type="region of interest" description="Disordered" evidence="1">
    <location>
        <begin position="387"/>
        <end position="439"/>
    </location>
</feature>
<feature type="domain" description="C2H2-type" evidence="2">
    <location>
        <begin position="252"/>
        <end position="273"/>
    </location>
</feature>
<feature type="compositionally biased region" description="Polar residues" evidence="1">
    <location>
        <begin position="179"/>
        <end position="194"/>
    </location>
</feature>
<name>A0A3P7MIS2_DIBLA</name>
<feature type="region of interest" description="Disordered" evidence="1">
    <location>
        <begin position="1"/>
        <end position="29"/>
    </location>
</feature>
<feature type="domain" description="C2H2-type" evidence="2">
    <location>
        <begin position="90"/>
        <end position="111"/>
    </location>
</feature>
<dbReference type="PANTHER" id="PTHR21190:SF1">
    <property type="entry name" value="GH10077P"/>
    <property type="match status" value="1"/>
</dbReference>
<feature type="compositionally biased region" description="Polar residues" evidence="1">
    <location>
        <begin position="401"/>
        <end position="419"/>
    </location>
</feature>
<feature type="region of interest" description="Disordered" evidence="1">
    <location>
        <begin position="454"/>
        <end position="484"/>
    </location>
</feature>
<protein>
    <recommendedName>
        <fullName evidence="2">C2H2-type domain-containing protein</fullName>
    </recommendedName>
</protein>
<keyword evidence="4" id="KW-1185">Reference proteome</keyword>
<dbReference type="AlphaFoldDB" id="A0A3P7MIS2"/>
<evidence type="ECO:0000313" key="3">
    <source>
        <dbReference type="EMBL" id="VDN26410.1"/>
    </source>
</evidence>
<dbReference type="PROSITE" id="PS00028">
    <property type="entry name" value="ZINC_FINGER_C2H2_1"/>
    <property type="match status" value="2"/>
</dbReference>
<dbReference type="Proteomes" id="UP000281553">
    <property type="component" value="Unassembled WGS sequence"/>
</dbReference>
<gene>
    <name evidence="3" type="ORF">DILT_LOCUS14801</name>
</gene>
<accession>A0A3P7MIS2</accession>
<dbReference type="EMBL" id="UYRU01075920">
    <property type="protein sequence ID" value="VDN26410.1"/>
    <property type="molecule type" value="Genomic_DNA"/>
</dbReference>
<evidence type="ECO:0000313" key="4">
    <source>
        <dbReference type="Proteomes" id="UP000281553"/>
    </source>
</evidence>
<dbReference type="OrthoDB" id="10020956at2759"/>
<sequence length="590" mass="62777">MQEAMSQLGYLNPQPPPPNPSGVGVQIPTSNPFYMPADLEDHASVTSLSSALRFCTTTSPTQAFSSLFGCPNFNFLNNMPQASRGDEDFCELCQKHFCNKYYLRKHKNDVHGIPTEPFTQNRRRDLSSKSFTSTDSETSKPAAPTNSMEWTNVLPCSAPLPRPDESVLKESAGGRKNSVDSQAHWGNQQSTRTETAAGLTTMKSDDGALWSRGAEQQKPLSVDGTTGGLHAGALDMFKSSMAAAKLADRVVCDLCRKELCNKYFLRTHKIKVHGLSPQEVGGPVPRSSLAKPFEKTTESAICTSMDGPKSVTTATAGVLGHKPGPLDFSVLASPFLATGGQPDKLVACPSMPFGSFPGFPLLPQIPAPLGGFPLPVPWFPMMSTTSTLPEESNPFMPPPLTSTVVNPELSSVNPVQSEGGTVPMHVEPQPHQSAASFPEPQQKVVDRQHFENGGAQLDGEERTQSTNWNRETQSSEAEERQAAEPVNSAIQLILLGSRAVPSGLNSTSQSIANVVLDNLQGTIKAADSRATDNISGLPPPSNSDCDQLSPLTCAVPLSDSSSSSSSGGAGGFTSSHISDANPLLLPQHPA</sequence>
<proteinExistence type="predicted"/>
<dbReference type="SMART" id="SM00355">
    <property type="entry name" value="ZnF_C2H2"/>
    <property type="match status" value="2"/>
</dbReference>
<dbReference type="PANTHER" id="PTHR21190">
    <property type="entry name" value="GH10077P"/>
    <property type="match status" value="1"/>
</dbReference>
<evidence type="ECO:0000256" key="1">
    <source>
        <dbReference type="SAM" id="MobiDB-lite"/>
    </source>
</evidence>
<reference evidence="3 4" key="1">
    <citation type="submission" date="2018-11" db="EMBL/GenBank/DDBJ databases">
        <authorList>
            <consortium name="Pathogen Informatics"/>
        </authorList>
    </citation>
    <scope>NUCLEOTIDE SEQUENCE [LARGE SCALE GENOMIC DNA]</scope>
</reference>
<dbReference type="InterPro" id="IPR013087">
    <property type="entry name" value="Znf_C2H2_type"/>
</dbReference>
<evidence type="ECO:0000259" key="2">
    <source>
        <dbReference type="PROSITE" id="PS00028"/>
    </source>
</evidence>